<dbReference type="Proteomes" id="UP000008221">
    <property type="component" value="Chromosome"/>
</dbReference>
<dbReference type="Pfam" id="PF10648">
    <property type="entry name" value="Gmad2"/>
    <property type="match status" value="1"/>
</dbReference>
<dbReference type="STRING" id="351607.Acel_0786"/>
<proteinExistence type="predicted"/>
<dbReference type="eggNOG" id="COG5401">
    <property type="taxonomic scope" value="Bacteria"/>
</dbReference>
<reference evidence="4 5" key="1">
    <citation type="journal article" date="2009" name="Genome Res.">
        <title>Complete genome of the cellulolytic thermophile Acidothermus cellulolyticus 11B provides insights into its ecophysiological and evolutionary adaptations.</title>
        <authorList>
            <person name="Barabote R.D."/>
            <person name="Xie G."/>
            <person name="Leu D.H."/>
            <person name="Normand P."/>
            <person name="Necsulea A."/>
            <person name="Daubin V."/>
            <person name="Medigue C."/>
            <person name="Adney W.S."/>
            <person name="Xu X.C."/>
            <person name="Lapidus A."/>
            <person name="Parales R.E."/>
            <person name="Detter C."/>
            <person name="Pujic P."/>
            <person name="Bruce D."/>
            <person name="Lavire C."/>
            <person name="Challacombe J.F."/>
            <person name="Brettin T.S."/>
            <person name="Berry A.M."/>
        </authorList>
    </citation>
    <scope>NUCLEOTIDE SEQUENCE [LARGE SCALE GENOMIC DNA]</scope>
    <source>
        <strain evidence="5">ATCC 43068 / DSM 8971 / 11B</strain>
    </source>
</reference>
<accession>A0LSZ9</accession>
<feature type="region of interest" description="Disordered" evidence="1">
    <location>
        <begin position="80"/>
        <end position="111"/>
    </location>
</feature>
<dbReference type="InterPro" id="IPR019606">
    <property type="entry name" value="GerMN"/>
</dbReference>
<dbReference type="HOGENOM" id="CLU_077135_0_0_11"/>
<keyword evidence="2" id="KW-1133">Transmembrane helix</keyword>
<feature type="domain" description="GerMN" evidence="3">
    <location>
        <begin position="150"/>
        <end position="250"/>
    </location>
</feature>
<dbReference type="Pfam" id="PF10646">
    <property type="entry name" value="Germane"/>
    <property type="match status" value="1"/>
</dbReference>
<dbReference type="InterPro" id="IPR018911">
    <property type="entry name" value="Gmad2_Ig-like_dom"/>
</dbReference>
<protein>
    <recommendedName>
        <fullName evidence="3">GerMN domain-containing protein</fullName>
    </recommendedName>
</protein>
<gene>
    <name evidence="4" type="ordered locus">Acel_0786</name>
</gene>
<dbReference type="OrthoDB" id="4843507at2"/>
<keyword evidence="5" id="KW-1185">Reference proteome</keyword>
<dbReference type="InParanoid" id="A0LSZ9"/>
<keyword evidence="2" id="KW-0472">Membrane</keyword>
<keyword evidence="2" id="KW-0812">Transmembrane</keyword>
<dbReference type="KEGG" id="ace:Acel_0786"/>
<name>A0LSZ9_ACIC1</name>
<dbReference type="RefSeq" id="WP_011719622.1">
    <property type="nucleotide sequence ID" value="NC_008578.1"/>
</dbReference>
<organism evidence="4 5">
    <name type="scientific">Acidothermus cellulolyticus (strain ATCC 43068 / DSM 8971 / 11B)</name>
    <dbReference type="NCBI Taxonomy" id="351607"/>
    <lineage>
        <taxon>Bacteria</taxon>
        <taxon>Bacillati</taxon>
        <taxon>Actinomycetota</taxon>
        <taxon>Actinomycetes</taxon>
        <taxon>Acidothermales</taxon>
        <taxon>Acidothermaceae</taxon>
        <taxon>Acidothermus</taxon>
    </lineage>
</organism>
<dbReference type="AlphaFoldDB" id="A0LSZ9"/>
<evidence type="ECO:0000256" key="2">
    <source>
        <dbReference type="SAM" id="Phobius"/>
    </source>
</evidence>
<dbReference type="SMART" id="SM00909">
    <property type="entry name" value="Germane"/>
    <property type="match status" value="1"/>
</dbReference>
<dbReference type="EMBL" id="CP000481">
    <property type="protein sequence ID" value="ABK52559.1"/>
    <property type="molecule type" value="Genomic_DNA"/>
</dbReference>
<feature type="compositionally biased region" description="Low complexity" evidence="1">
    <location>
        <begin position="84"/>
        <end position="105"/>
    </location>
</feature>
<feature type="transmembrane region" description="Helical" evidence="2">
    <location>
        <begin position="56"/>
        <end position="76"/>
    </location>
</feature>
<evidence type="ECO:0000256" key="1">
    <source>
        <dbReference type="SAM" id="MobiDB-lite"/>
    </source>
</evidence>
<evidence type="ECO:0000313" key="5">
    <source>
        <dbReference type="Proteomes" id="UP000008221"/>
    </source>
</evidence>
<evidence type="ECO:0000259" key="3">
    <source>
        <dbReference type="SMART" id="SM00909"/>
    </source>
</evidence>
<sequence length="376" mass="39183">MSRFRREENDWTAETGRRLREVLAQEAAAVTPSADALDRIRARTAATARRSFGRPLAMAGAALATAAVVAVAVLVAHHGGGRQPLATTPSTTPTPSAIPSSTAPMSPTPTPTVGPTYQLTLYYVGRRADPYQLLFPEVVSRPVPPEKAVIADAIRALLTTPPNDPDYTSYWPAGTELAGVTLHNSTVVVDLTMPQAPTSAPPSAVPSTPAPPAGLGAISVQQLLYTIHGAAPQVTAMELRINGHDITSLWASPITEPIALAQPWEVFSHVWITSPTQGQVITTTGTGPATVTISGKAIVFEGVVNFDVQQDGQTVASGHAQTVGAPAQGDWSASVTLQPGTYTIRAYELSAKDGSITYLDDKTITVVAGSPTASGS</sequence>
<evidence type="ECO:0000313" key="4">
    <source>
        <dbReference type="EMBL" id="ABK52559.1"/>
    </source>
</evidence>